<protein>
    <submittedName>
        <fullName evidence="1">Mannose-6-phosphate isomerase</fullName>
    </submittedName>
</protein>
<dbReference type="InterPro" id="IPR016305">
    <property type="entry name" value="Mannose-6-P_Isomerase"/>
</dbReference>
<keyword evidence="1" id="KW-0413">Isomerase</keyword>
<dbReference type="AlphaFoldDB" id="A0A833QS17"/>
<evidence type="ECO:0000313" key="2">
    <source>
        <dbReference type="Proteomes" id="UP000623129"/>
    </source>
</evidence>
<dbReference type="PRINTS" id="PR00714">
    <property type="entry name" value="MAN6PISMRASE"/>
</dbReference>
<dbReference type="InterPro" id="IPR011051">
    <property type="entry name" value="RmlC_Cupin_sf"/>
</dbReference>
<dbReference type="InterPro" id="IPR014710">
    <property type="entry name" value="RmlC-like_jellyroll"/>
</dbReference>
<dbReference type="GO" id="GO:0009298">
    <property type="term" value="P:GDP-mannose biosynthetic process"/>
    <property type="evidence" value="ECO:0007669"/>
    <property type="project" value="UniProtKB-UniPathway"/>
</dbReference>
<dbReference type="SUPFAM" id="SSF51182">
    <property type="entry name" value="RmlC-like cupins"/>
    <property type="match status" value="1"/>
</dbReference>
<dbReference type="Proteomes" id="UP000623129">
    <property type="component" value="Unassembled WGS sequence"/>
</dbReference>
<sequence>MSRMCIYMACIECMVTSNNVVRAGLTPEFRDVQKLSLLYLPTRRPSIKCFTAKISSAFPSWAQIWSEPGRAGPSRAKYLHEPSRARAGRAFSFKIEPS</sequence>
<dbReference type="Gene3D" id="1.10.441.10">
    <property type="entry name" value="Phosphomannose Isomerase, domain 2"/>
    <property type="match status" value="1"/>
</dbReference>
<dbReference type="OrthoDB" id="6605218at2759"/>
<reference evidence="1" key="1">
    <citation type="submission" date="2020-01" db="EMBL/GenBank/DDBJ databases">
        <title>Genome sequence of Kobresia littledalei, the first chromosome-level genome in the family Cyperaceae.</title>
        <authorList>
            <person name="Qu G."/>
        </authorList>
    </citation>
    <scope>NUCLEOTIDE SEQUENCE</scope>
    <source>
        <strain evidence="1">C.B.Clarke</strain>
        <tissue evidence="1">Leaf</tissue>
    </source>
</reference>
<gene>
    <name evidence="1" type="ORF">FCM35_KLT11910</name>
</gene>
<dbReference type="GO" id="GO:0004476">
    <property type="term" value="F:mannose-6-phosphate isomerase activity"/>
    <property type="evidence" value="ECO:0007669"/>
    <property type="project" value="InterPro"/>
</dbReference>
<accession>A0A833QS17</accession>
<dbReference type="Gene3D" id="2.60.120.10">
    <property type="entry name" value="Jelly Rolls"/>
    <property type="match status" value="1"/>
</dbReference>
<organism evidence="1 2">
    <name type="scientific">Carex littledalei</name>
    <dbReference type="NCBI Taxonomy" id="544730"/>
    <lineage>
        <taxon>Eukaryota</taxon>
        <taxon>Viridiplantae</taxon>
        <taxon>Streptophyta</taxon>
        <taxon>Embryophyta</taxon>
        <taxon>Tracheophyta</taxon>
        <taxon>Spermatophyta</taxon>
        <taxon>Magnoliopsida</taxon>
        <taxon>Liliopsida</taxon>
        <taxon>Poales</taxon>
        <taxon>Cyperaceae</taxon>
        <taxon>Cyperoideae</taxon>
        <taxon>Cariceae</taxon>
        <taxon>Carex</taxon>
        <taxon>Carex subgen. Euthyceras</taxon>
    </lineage>
</organism>
<proteinExistence type="predicted"/>
<name>A0A833QS17_9POAL</name>
<dbReference type="UniPathway" id="UPA00126">
    <property type="reaction ID" value="UER00423"/>
</dbReference>
<evidence type="ECO:0000313" key="1">
    <source>
        <dbReference type="EMBL" id="KAF3324443.1"/>
    </source>
</evidence>
<keyword evidence="2" id="KW-1185">Reference proteome</keyword>
<comment type="caution">
    <text evidence="1">The sequence shown here is derived from an EMBL/GenBank/DDBJ whole genome shotgun (WGS) entry which is preliminary data.</text>
</comment>
<dbReference type="EMBL" id="SWLB01000022">
    <property type="protein sequence ID" value="KAF3324443.1"/>
    <property type="molecule type" value="Genomic_DNA"/>
</dbReference>